<protein>
    <submittedName>
        <fullName evidence="1">Uncharacterized protein</fullName>
    </submittedName>
</protein>
<sequence>MHYHLLIHETEMPKDLLPLRKRRVVLLPVVPGYRSGDGCPGTAIRLEELVIGITDTWNDLVGAIQEIAPTTLKGVNQRVTELATTTAEYLIVESSIARTRGLLSFSRGITCEGSN</sequence>
<comment type="caution">
    <text evidence="1">The sequence shown here is derived from an EMBL/GenBank/DDBJ whole genome shotgun (WGS) entry which is preliminary data.</text>
</comment>
<accession>A0ABQ5I785</accession>
<evidence type="ECO:0000313" key="2">
    <source>
        <dbReference type="Proteomes" id="UP001151760"/>
    </source>
</evidence>
<reference evidence="1" key="1">
    <citation type="journal article" date="2022" name="Int. J. Mol. Sci.">
        <title>Draft Genome of Tanacetum Coccineum: Genomic Comparison of Closely Related Tanacetum-Family Plants.</title>
        <authorList>
            <person name="Yamashiro T."/>
            <person name="Shiraishi A."/>
            <person name="Nakayama K."/>
            <person name="Satake H."/>
        </authorList>
    </citation>
    <scope>NUCLEOTIDE SEQUENCE</scope>
</reference>
<name>A0ABQ5I785_9ASTR</name>
<dbReference type="Proteomes" id="UP001151760">
    <property type="component" value="Unassembled WGS sequence"/>
</dbReference>
<keyword evidence="2" id="KW-1185">Reference proteome</keyword>
<reference evidence="1" key="2">
    <citation type="submission" date="2022-01" db="EMBL/GenBank/DDBJ databases">
        <authorList>
            <person name="Yamashiro T."/>
            <person name="Shiraishi A."/>
            <person name="Satake H."/>
            <person name="Nakayama K."/>
        </authorList>
    </citation>
    <scope>NUCLEOTIDE SEQUENCE</scope>
</reference>
<organism evidence="1 2">
    <name type="scientific">Tanacetum coccineum</name>
    <dbReference type="NCBI Taxonomy" id="301880"/>
    <lineage>
        <taxon>Eukaryota</taxon>
        <taxon>Viridiplantae</taxon>
        <taxon>Streptophyta</taxon>
        <taxon>Embryophyta</taxon>
        <taxon>Tracheophyta</taxon>
        <taxon>Spermatophyta</taxon>
        <taxon>Magnoliopsida</taxon>
        <taxon>eudicotyledons</taxon>
        <taxon>Gunneridae</taxon>
        <taxon>Pentapetalae</taxon>
        <taxon>asterids</taxon>
        <taxon>campanulids</taxon>
        <taxon>Asterales</taxon>
        <taxon>Asteraceae</taxon>
        <taxon>Asteroideae</taxon>
        <taxon>Anthemideae</taxon>
        <taxon>Anthemidinae</taxon>
        <taxon>Tanacetum</taxon>
    </lineage>
</organism>
<evidence type="ECO:0000313" key="1">
    <source>
        <dbReference type="EMBL" id="GJT95990.1"/>
    </source>
</evidence>
<proteinExistence type="predicted"/>
<gene>
    <name evidence="1" type="ORF">Tco_1091508</name>
</gene>
<dbReference type="EMBL" id="BQNB010020442">
    <property type="protein sequence ID" value="GJT95990.1"/>
    <property type="molecule type" value="Genomic_DNA"/>
</dbReference>